<proteinExistence type="predicted"/>
<sequence>MTLPPLAAQRMSKLLLGLFLYGIAISLMVRAGLGVAPWDVLTQGMVRLTGLSFGLLTNLIGVVVLLAWWPLRQKPGLGTVLNVLLIGPSAQFGLWLLPDFALWWQQWLAFAAGLWLLALATGLYIGARFGPGPRDGLMTGLHARFGWPIWAVRTAIEGSVLLVGWWLGGTVGLGTLAFALLIGLLVGLTLPWCDTRLPVAEPQASPA</sequence>
<evidence type="ECO:0008006" key="4">
    <source>
        <dbReference type="Google" id="ProtNLM"/>
    </source>
</evidence>
<reference evidence="2 3" key="1">
    <citation type="journal article" date="2008" name="Int. J. Syst. Evol. Microbiol.">
        <title>Luteimonas marina sp. nov., isolated from seawater.</title>
        <authorList>
            <person name="Baik K.S."/>
            <person name="Park S.C."/>
            <person name="Kim M.S."/>
            <person name="Kim E.M."/>
            <person name="Park C."/>
            <person name="Chun J."/>
            <person name="Seong C.N."/>
        </authorList>
    </citation>
    <scope>NUCLEOTIDE SEQUENCE [LARGE SCALE GENOMIC DNA]</scope>
    <source>
        <strain evidence="2 3">FR1330</strain>
    </source>
</reference>
<dbReference type="Proteomes" id="UP000319980">
    <property type="component" value="Unassembled WGS sequence"/>
</dbReference>
<dbReference type="PANTHER" id="PTHR40078">
    <property type="entry name" value="INTEGRAL MEMBRANE PROTEIN-RELATED"/>
    <property type="match status" value="1"/>
</dbReference>
<organism evidence="2 3">
    <name type="scientific">Luteimonas marina</name>
    <dbReference type="NCBI Taxonomy" id="488485"/>
    <lineage>
        <taxon>Bacteria</taxon>
        <taxon>Pseudomonadati</taxon>
        <taxon>Pseudomonadota</taxon>
        <taxon>Gammaproteobacteria</taxon>
        <taxon>Lysobacterales</taxon>
        <taxon>Lysobacteraceae</taxon>
        <taxon>Luteimonas</taxon>
    </lineage>
</organism>
<dbReference type="Pfam" id="PF19700">
    <property type="entry name" value="DUF6198"/>
    <property type="match status" value="1"/>
</dbReference>
<dbReference type="InterPro" id="IPR038750">
    <property type="entry name" value="YczE/YyaS-like"/>
</dbReference>
<dbReference type="AlphaFoldDB" id="A0A5C5U1U9"/>
<dbReference type="OrthoDB" id="154912at2"/>
<protein>
    <recommendedName>
        <fullName evidence="4">YitT family protein</fullName>
    </recommendedName>
</protein>
<keyword evidence="1" id="KW-0812">Transmembrane</keyword>
<evidence type="ECO:0000313" key="3">
    <source>
        <dbReference type="Proteomes" id="UP000319980"/>
    </source>
</evidence>
<dbReference type="RefSeq" id="WP_146387384.1">
    <property type="nucleotide sequence ID" value="NZ_VOHK01000004.1"/>
</dbReference>
<name>A0A5C5U1U9_9GAMM</name>
<comment type="caution">
    <text evidence="2">The sequence shown here is derived from an EMBL/GenBank/DDBJ whole genome shotgun (WGS) entry which is preliminary data.</text>
</comment>
<feature type="transmembrane region" description="Helical" evidence="1">
    <location>
        <begin position="76"/>
        <end position="97"/>
    </location>
</feature>
<keyword evidence="3" id="KW-1185">Reference proteome</keyword>
<evidence type="ECO:0000313" key="2">
    <source>
        <dbReference type="EMBL" id="TWT19984.1"/>
    </source>
</evidence>
<keyword evidence="1" id="KW-1133">Transmembrane helix</keyword>
<gene>
    <name evidence="2" type="ORF">FQY83_09480</name>
</gene>
<keyword evidence="1" id="KW-0472">Membrane</keyword>
<evidence type="ECO:0000256" key="1">
    <source>
        <dbReference type="SAM" id="Phobius"/>
    </source>
</evidence>
<dbReference type="EMBL" id="VOHK01000004">
    <property type="protein sequence ID" value="TWT19984.1"/>
    <property type="molecule type" value="Genomic_DNA"/>
</dbReference>
<accession>A0A5C5U1U9</accession>
<dbReference type="PANTHER" id="PTHR40078:SF1">
    <property type="entry name" value="INTEGRAL MEMBRANE PROTEIN"/>
    <property type="match status" value="1"/>
</dbReference>
<feature type="transmembrane region" description="Helical" evidence="1">
    <location>
        <begin position="103"/>
        <end position="126"/>
    </location>
</feature>
<feature type="transmembrane region" description="Helical" evidence="1">
    <location>
        <begin position="50"/>
        <end position="69"/>
    </location>
</feature>